<dbReference type="InterPro" id="IPR051916">
    <property type="entry name" value="GPI-anchor_lipid_remodeler"/>
</dbReference>
<dbReference type="RefSeq" id="WP_018025953.1">
    <property type="nucleotide sequence ID" value="NZ_JRNI01000025.1"/>
</dbReference>
<reference evidence="2 3" key="1">
    <citation type="submission" date="2014-07" db="EMBL/GenBank/DDBJ databases">
        <authorList>
            <person name="McCorrison J."/>
            <person name="Sanka R."/>
            <person name="Torralba M."/>
            <person name="Gillis M."/>
            <person name="Haft D.H."/>
            <person name="Methe B."/>
            <person name="Sutton G."/>
            <person name="Nelson K.E."/>
        </authorList>
    </citation>
    <scope>NUCLEOTIDE SEQUENCE [LARGE SCALE GENOMIC DNA]</scope>
    <source>
        <strain evidence="2 3">DNF00040</strain>
    </source>
</reference>
<evidence type="ECO:0000259" key="1">
    <source>
        <dbReference type="Pfam" id="PF03372"/>
    </source>
</evidence>
<dbReference type="Pfam" id="PF03372">
    <property type="entry name" value="Exo_endo_phos"/>
    <property type="match status" value="1"/>
</dbReference>
<protein>
    <submittedName>
        <fullName evidence="2">Endonuclease</fullName>
    </submittedName>
</protein>
<dbReference type="AlphaFoldDB" id="A0A095Z6S9"/>
<name>A0A095Z6S9_9BURK</name>
<dbReference type="EMBL" id="JRNI01000025">
    <property type="protein sequence ID" value="KGF30420.1"/>
    <property type="molecule type" value="Genomic_DNA"/>
</dbReference>
<keyword evidence="2" id="KW-0378">Hydrolase</keyword>
<accession>A0A095Z6S9</accession>
<dbReference type="GO" id="GO:0004519">
    <property type="term" value="F:endonuclease activity"/>
    <property type="evidence" value="ECO:0007669"/>
    <property type="project" value="UniProtKB-KW"/>
</dbReference>
<dbReference type="Gene3D" id="3.60.10.10">
    <property type="entry name" value="Endonuclease/exonuclease/phosphatase"/>
    <property type="match status" value="1"/>
</dbReference>
<keyword evidence="2" id="KW-0540">Nuclease</keyword>
<gene>
    <name evidence="2" type="ORF">HMPREF2130_06975</name>
</gene>
<sequence>MVQLKVLTYNIHKGKAPLGIRQSFAQLKGALQRENADLIFLQEVQGRNDLEDALHNQPERLAEALGMHVVYGRNAIRRNTDHGNAFLSRYPIVFQDNQDISDHRLEQRGVLHVQVQVQQRIVHCFVVHLGLFKQSRRRQVEAIAQRINRLVRDDEPVIIAGDFNDWTQQLSSQLMSVLHLQEVFEDEAKRVDMEFPAVKLNFQKGFNEMALIWQNPELKGRLERLASYMKTDSFMRLTEAFFIERRYYNPRTYPASFPWLRLDRMYQRGFEIDTTEVLKGKPWTKISDHLPLSAKLRLLT</sequence>
<comment type="caution">
    <text evidence="2">The sequence shown here is derived from an EMBL/GenBank/DDBJ whole genome shotgun (WGS) entry which is preliminary data.</text>
</comment>
<dbReference type="GeneID" id="93427241"/>
<dbReference type="SUPFAM" id="SSF56219">
    <property type="entry name" value="DNase I-like"/>
    <property type="match status" value="1"/>
</dbReference>
<keyword evidence="3" id="KW-1185">Reference proteome</keyword>
<dbReference type="OrthoDB" id="9793162at2"/>
<dbReference type="eggNOG" id="COG3568">
    <property type="taxonomic scope" value="Bacteria"/>
</dbReference>
<dbReference type="InterPro" id="IPR005135">
    <property type="entry name" value="Endo/exonuclease/phosphatase"/>
</dbReference>
<evidence type="ECO:0000313" key="3">
    <source>
        <dbReference type="Proteomes" id="UP000029629"/>
    </source>
</evidence>
<evidence type="ECO:0000313" key="2">
    <source>
        <dbReference type="EMBL" id="KGF30420.1"/>
    </source>
</evidence>
<feature type="domain" description="Endonuclease/exonuclease/phosphatase" evidence="1">
    <location>
        <begin position="7"/>
        <end position="289"/>
    </location>
</feature>
<keyword evidence="2" id="KW-0255">Endonuclease</keyword>
<dbReference type="GO" id="GO:0006506">
    <property type="term" value="P:GPI anchor biosynthetic process"/>
    <property type="evidence" value="ECO:0007669"/>
    <property type="project" value="TreeGrafter"/>
</dbReference>
<dbReference type="GO" id="GO:0016020">
    <property type="term" value="C:membrane"/>
    <property type="evidence" value="ECO:0007669"/>
    <property type="project" value="GOC"/>
</dbReference>
<dbReference type="PANTHER" id="PTHR14859">
    <property type="entry name" value="CALCOFLUOR WHITE HYPERSENSITIVE PROTEIN PRECURSOR"/>
    <property type="match status" value="1"/>
</dbReference>
<organism evidence="2 3">
    <name type="scientific">Oligella urethralis DNF00040</name>
    <dbReference type="NCBI Taxonomy" id="1401065"/>
    <lineage>
        <taxon>Bacteria</taxon>
        <taxon>Pseudomonadati</taxon>
        <taxon>Pseudomonadota</taxon>
        <taxon>Betaproteobacteria</taxon>
        <taxon>Burkholderiales</taxon>
        <taxon>Alcaligenaceae</taxon>
        <taxon>Oligella</taxon>
    </lineage>
</organism>
<dbReference type="Proteomes" id="UP000029629">
    <property type="component" value="Unassembled WGS sequence"/>
</dbReference>
<dbReference type="InterPro" id="IPR036691">
    <property type="entry name" value="Endo/exonu/phosph_ase_sf"/>
</dbReference>
<proteinExistence type="predicted"/>
<dbReference type="PANTHER" id="PTHR14859:SF1">
    <property type="entry name" value="PGAP2-INTERACTING PROTEIN"/>
    <property type="match status" value="1"/>
</dbReference>